<feature type="transmembrane region" description="Helical" evidence="11">
    <location>
        <begin position="276"/>
        <end position="301"/>
    </location>
</feature>
<evidence type="ECO:0000256" key="5">
    <source>
        <dbReference type="ARBA" id="ARBA00022989"/>
    </source>
</evidence>
<evidence type="ECO:0000256" key="10">
    <source>
        <dbReference type="SAM" id="Coils"/>
    </source>
</evidence>
<evidence type="ECO:0000256" key="3">
    <source>
        <dbReference type="ARBA" id="ARBA00022500"/>
    </source>
</evidence>
<dbReference type="PANTHER" id="PTHR32089:SF114">
    <property type="entry name" value="METHYL-ACCEPTING CHEMOTAXIS PROTEIN MCPB"/>
    <property type="match status" value="1"/>
</dbReference>
<proteinExistence type="inferred from homology"/>
<evidence type="ECO:0000259" key="12">
    <source>
        <dbReference type="PROSITE" id="PS50111"/>
    </source>
</evidence>
<protein>
    <submittedName>
        <fullName evidence="14">HAMP domain-containing protein</fullName>
    </submittedName>
</protein>
<evidence type="ECO:0000256" key="9">
    <source>
        <dbReference type="PROSITE-ProRule" id="PRU00284"/>
    </source>
</evidence>
<feature type="domain" description="Methyl-accepting transducer" evidence="12">
    <location>
        <begin position="374"/>
        <end position="645"/>
    </location>
</feature>
<dbReference type="GO" id="GO:0007165">
    <property type="term" value="P:signal transduction"/>
    <property type="evidence" value="ECO:0007669"/>
    <property type="project" value="UniProtKB-KW"/>
</dbReference>
<evidence type="ECO:0000256" key="7">
    <source>
        <dbReference type="ARBA" id="ARBA00023224"/>
    </source>
</evidence>
<feature type="coiled-coil region" evidence="10">
    <location>
        <begin position="624"/>
        <end position="661"/>
    </location>
</feature>
<dbReference type="SMART" id="SM00283">
    <property type="entry name" value="MA"/>
    <property type="match status" value="1"/>
</dbReference>
<organism evidence="14 15">
    <name type="scientific">Terrilactibacillus tamarindi</name>
    <dbReference type="NCBI Taxonomy" id="2599694"/>
    <lineage>
        <taxon>Bacteria</taxon>
        <taxon>Bacillati</taxon>
        <taxon>Bacillota</taxon>
        <taxon>Bacilli</taxon>
        <taxon>Bacillales</taxon>
        <taxon>Bacillaceae</taxon>
        <taxon>Terrilactibacillus</taxon>
    </lineage>
</organism>
<dbReference type="GO" id="GO:0005886">
    <property type="term" value="C:plasma membrane"/>
    <property type="evidence" value="ECO:0007669"/>
    <property type="project" value="UniProtKB-SubCell"/>
</dbReference>
<dbReference type="Gene3D" id="1.10.287.950">
    <property type="entry name" value="Methyl-accepting chemotaxis protein"/>
    <property type="match status" value="1"/>
</dbReference>
<dbReference type="CDD" id="cd11386">
    <property type="entry name" value="MCP_signal"/>
    <property type="match status" value="1"/>
</dbReference>
<dbReference type="InterPro" id="IPR033479">
    <property type="entry name" value="dCache_1"/>
</dbReference>
<dbReference type="Proteomes" id="UP000440978">
    <property type="component" value="Unassembled WGS sequence"/>
</dbReference>
<dbReference type="PANTHER" id="PTHR32089">
    <property type="entry name" value="METHYL-ACCEPTING CHEMOTAXIS PROTEIN MCPB"/>
    <property type="match status" value="1"/>
</dbReference>
<evidence type="ECO:0000313" key="14">
    <source>
        <dbReference type="EMBL" id="MTT30682.1"/>
    </source>
</evidence>
<name>A0A6N8CLB5_9BACI</name>
<gene>
    <name evidence="14" type="ORF">GMB86_01465</name>
</gene>
<keyword evidence="7 9" id="KW-0807">Transducer</keyword>
<feature type="transmembrane region" description="Helical" evidence="11">
    <location>
        <begin position="20"/>
        <end position="39"/>
    </location>
</feature>
<comment type="similarity">
    <text evidence="8">Belongs to the methyl-accepting chemotaxis (MCP) protein family.</text>
</comment>
<evidence type="ECO:0000256" key="1">
    <source>
        <dbReference type="ARBA" id="ARBA00004651"/>
    </source>
</evidence>
<dbReference type="EMBL" id="WNHB01000002">
    <property type="protein sequence ID" value="MTT30682.1"/>
    <property type="molecule type" value="Genomic_DNA"/>
</dbReference>
<dbReference type="Pfam" id="PF02743">
    <property type="entry name" value="dCache_1"/>
    <property type="match status" value="1"/>
</dbReference>
<evidence type="ECO:0000313" key="15">
    <source>
        <dbReference type="Proteomes" id="UP000440978"/>
    </source>
</evidence>
<comment type="caution">
    <text evidence="14">The sequence shown here is derived from an EMBL/GenBank/DDBJ whole genome shotgun (WGS) entry which is preliminary data.</text>
</comment>
<dbReference type="SUPFAM" id="SSF58104">
    <property type="entry name" value="Methyl-accepting chemotaxis protein (MCP) signaling domain"/>
    <property type="match status" value="1"/>
</dbReference>
<reference evidence="14 15" key="1">
    <citation type="submission" date="2019-11" db="EMBL/GenBank/DDBJ databases">
        <title>Terrilactibacillus tamarindus sp. nov. BCM23-1 isolated from bark of Tamarindus indica.</title>
        <authorList>
            <person name="Kingkaew E."/>
            <person name="Tanasupawat S."/>
        </authorList>
    </citation>
    <scope>NUCLEOTIDE SEQUENCE [LARGE SCALE GENOMIC DNA]</scope>
    <source>
        <strain evidence="14 15">BCM23-1</strain>
    </source>
</reference>
<dbReference type="Pfam" id="PF00015">
    <property type="entry name" value="MCPsignal"/>
    <property type="match status" value="1"/>
</dbReference>
<feature type="domain" description="HAMP" evidence="13">
    <location>
        <begin position="301"/>
        <end position="355"/>
    </location>
</feature>
<keyword evidence="5 11" id="KW-1133">Transmembrane helix</keyword>
<evidence type="ECO:0000256" key="6">
    <source>
        <dbReference type="ARBA" id="ARBA00023136"/>
    </source>
</evidence>
<comment type="subcellular location">
    <subcellularLocation>
        <location evidence="1">Cell membrane</location>
        <topology evidence="1">Multi-pass membrane protein</topology>
    </subcellularLocation>
</comment>
<dbReference type="OrthoDB" id="9760371at2"/>
<keyword evidence="3" id="KW-0145">Chemotaxis</keyword>
<evidence type="ECO:0000259" key="13">
    <source>
        <dbReference type="PROSITE" id="PS50885"/>
    </source>
</evidence>
<evidence type="ECO:0000256" key="11">
    <source>
        <dbReference type="SAM" id="Phobius"/>
    </source>
</evidence>
<keyword evidence="4 11" id="KW-0812">Transmembrane</keyword>
<keyword evidence="10" id="KW-0175">Coiled coil</keyword>
<dbReference type="AlphaFoldDB" id="A0A6N8CLB5"/>
<keyword evidence="2" id="KW-1003">Cell membrane</keyword>
<evidence type="ECO:0000256" key="2">
    <source>
        <dbReference type="ARBA" id="ARBA00022475"/>
    </source>
</evidence>
<dbReference type="PROSITE" id="PS50111">
    <property type="entry name" value="CHEMOTAXIS_TRANSDUC_2"/>
    <property type="match status" value="1"/>
</dbReference>
<sequence length="661" mass="72969">MMKLIPFKGLSSISLRTLQIFLVILIVIIPDSIIFSYVYKTVTHSIQDQLNNSATNSVHLLNKNITNFISGEEHVLNNISKHLSGDFEQRQDMQTLLDYIHETDNRSNAFTIGNVKGQYVRSPSVKITNDVRHELWYKEAMAYPGKVIITPPFVSTLTKQITVIMAKTTPDKQAVISMDVKLSSLEHLTKEITVGDSGHAFLLDKDNKWIANSKSKVATQAPEFFTNKMAKAPSGIFTDTRNQKNDQIFFTTNSLTGWKIGGVMSDKDVNHIVNPLILKLSIMAIITLVIVIALAWLVILYKIIRPLNLFVDLFSKIGSGDLTRRLGKNVAVNKEFTKMSHSANTMIDSLKDLFRNIREKSEILAASSEELTAATEENKATSDEIAHSIQEVASGAEEQSKRVDGSMKNAGAIQTALTHIENRIDHLNNTSEKSMSTVKNGLNAVTLTTQQMNSIKSNVEDLSSIVNNLSHRSGEIGKIMNVIKDIAEQTHLLSLNAAIEAARAGEEGKGFAVVAEEIRKLADQSSQSTKQVHHTITLIQNETNLVVKSMNRSVEEVEKGIRVVDETGHAFKSINTFSRTVEEQIQAVIEAINTISEATTQSINSFNPIAELAVSTSAYSQSVSAATEEQLAAMEEVASNAENLSKIADELQRSISKFKID</sequence>
<dbReference type="PROSITE" id="PS50885">
    <property type="entry name" value="HAMP"/>
    <property type="match status" value="1"/>
</dbReference>
<evidence type="ECO:0000256" key="8">
    <source>
        <dbReference type="ARBA" id="ARBA00029447"/>
    </source>
</evidence>
<accession>A0A6N8CLB5</accession>
<keyword evidence="6 11" id="KW-0472">Membrane</keyword>
<dbReference type="Gene3D" id="3.30.450.20">
    <property type="entry name" value="PAS domain"/>
    <property type="match status" value="2"/>
</dbReference>
<dbReference type="InterPro" id="IPR003660">
    <property type="entry name" value="HAMP_dom"/>
</dbReference>
<evidence type="ECO:0000256" key="4">
    <source>
        <dbReference type="ARBA" id="ARBA00022692"/>
    </source>
</evidence>
<dbReference type="CDD" id="cd06225">
    <property type="entry name" value="HAMP"/>
    <property type="match status" value="1"/>
</dbReference>
<dbReference type="CDD" id="cd18773">
    <property type="entry name" value="PDC1_HK_sensor"/>
    <property type="match status" value="1"/>
</dbReference>
<dbReference type="InterPro" id="IPR004089">
    <property type="entry name" value="MCPsignal_dom"/>
</dbReference>
<keyword evidence="15" id="KW-1185">Reference proteome</keyword>
<dbReference type="GO" id="GO:0006935">
    <property type="term" value="P:chemotaxis"/>
    <property type="evidence" value="ECO:0007669"/>
    <property type="project" value="UniProtKB-KW"/>
</dbReference>